<name>A0A9Q0P141_SALPP</name>
<dbReference type="Proteomes" id="UP001151532">
    <property type="component" value="Chromosome 14"/>
</dbReference>
<sequence>MGNVCEESNRNFPDDCSNGYEHNLMTEDSFMLEGLMEGASRDQSWHFMDDEFSDDVMDSMNSCDCISEAFCEARKDPGADEDLHYRRTVCVLLKSSRPLIENQCFQSDDYISSFRGWKKGASDGYKPRAQHNMVKKILFAAPLRHGGHSIRPDRENAGKDCLKNMEGCETCKLHSDSDEQRENENFLALGSIVSSINEIDKTSILGNTTNYLRQLESRVAELESCTGSTDYEARSRSYMDMVDRISYNYGIKKPRINKRKARDIDEAELELDEAAPKDDMPLDVLSVHSSTLDGIFTLTLKSKFRGAAVSTAGMIRQALWKNVVKA</sequence>
<gene>
    <name evidence="5" type="ORF">OIU79_019419</name>
</gene>
<evidence type="ECO:0000313" key="5">
    <source>
        <dbReference type="EMBL" id="KAJ6679675.1"/>
    </source>
</evidence>
<comment type="caution">
    <text evidence="5">The sequence shown here is derived from an EMBL/GenBank/DDBJ whole genome shotgun (WGS) entry which is preliminary data.</text>
</comment>
<evidence type="ECO:0000256" key="4">
    <source>
        <dbReference type="ARBA" id="ARBA00023242"/>
    </source>
</evidence>
<reference evidence="5" key="1">
    <citation type="submission" date="2022-11" db="EMBL/GenBank/DDBJ databases">
        <authorList>
            <person name="Hyden B.L."/>
            <person name="Feng K."/>
            <person name="Yates T."/>
            <person name="Jawdy S."/>
            <person name="Smart L.B."/>
            <person name="Muchero W."/>
        </authorList>
    </citation>
    <scope>NUCLEOTIDE SEQUENCE</scope>
    <source>
        <tissue evidence="5">Shoot tip</tissue>
    </source>
</reference>
<comment type="subcellular location">
    <subcellularLocation>
        <location evidence="1">Nucleus</location>
    </subcellularLocation>
</comment>
<dbReference type="InterPro" id="IPR036638">
    <property type="entry name" value="HLH_DNA-bd_sf"/>
</dbReference>
<dbReference type="GO" id="GO:0005634">
    <property type="term" value="C:nucleus"/>
    <property type="evidence" value="ECO:0007669"/>
    <property type="project" value="UniProtKB-SubCell"/>
</dbReference>
<evidence type="ECO:0000313" key="6">
    <source>
        <dbReference type="Proteomes" id="UP001151532"/>
    </source>
</evidence>
<dbReference type="EMBL" id="JAPFFK010000020">
    <property type="protein sequence ID" value="KAJ6679675.1"/>
    <property type="molecule type" value="Genomic_DNA"/>
</dbReference>
<dbReference type="PANTHER" id="PTHR46266">
    <property type="entry name" value="TRANSCRIPTION FACTOR TT8"/>
    <property type="match status" value="1"/>
</dbReference>
<keyword evidence="3" id="KW-0804">Transcription</keyword>
<keyword evidence="4" id="KW-0539">Nucleus</keyword>
<evidence type="ECO:0000256" key="2">
    <source>
        <dbReference type="ARBA" id="ARBA00023015"/>
    </source>
</evidence>
<dbReference type="GO" id="GO:0046983">
    <property type="term" value="F:protein dimerization activity"/>
    <property type="evidence" value="ECO:0007669"/>
    <property type="project" value="InterPro"/>
</dbReference>
<keyword evidence="2" id="KW-0805">Transcription regulation</keyword>
<evidence type="ECO:0000256" key="1">
    <source>
        <dbReference type="ARBA" id="ARBA00004123"/>
    </source>
</evidence>
<accession>A0A9Q0P141</accession>
<proteinExistence type="predicted"/>
<evidence type="ECO:0000256" key="3">
    <source>
        <dbReference type="ARBA" id="ARBA00023163"/>
    </source>
</evidence>
<dbReference type="SUPFAM" id="SSF47459">
    <property type="entry name" value="HLH, helix-loop-helix DNA-binding domain"/>
    <property type="match status" value="1"/>
</dbReference>
<reference evidence="5" key="2">
    <citation type="journal article" date="2023" name="Int. J. Mol. Sci.">
        <title>De Novo Assembly and Annotation of 11 Diverse Shrub Willow (Salix) Genomes Reveals Novel Gene Organization in Sex-Linked Regions.</title>
        <authorList>
            <person name="Hyden B."/>
            <person name="Feng K."/>
            <person name="Yates T.B."/>
            <person name="Jawdy S."/>
            <person name="Cereghino C."/>
            <person name="Smart L.B."/>
            <person name="Muchero W."/>
        </authorList>
    </citation>
    <scope>NUCLEOTIDE SEQUENCE</scope>
    <source>
        <tissue evidence="5">Shoot tip</tissue>
    </source>
</reference>
<organism evidence="5 6">
    <name type="scientific">Salix purpurea</name>
    <name type="common">Purple osier willow</name>
    <dbReference type="NCBI Taxonomy" id="77065"/>
    <lineage>
        <taxon>Eukaryota</taxon>
        <taxon>Viridiplantae</taxon>
        <taxon>Streptophyta</taxon>
        <taxon>Embryophyta</taxon>
        <taxon>Tracheophyta</taxon>
        <taxon>Spermatophyta</taxon>
        <taxon>Magnoliopsida</taxon>
        <taxon>eudicotyledons</taxon>
        <taxon>Gunneridae</taxon>
        <taxon>Pentapetalae</taxon>
        <taxon>rosids</taxon>
        <taxon>fabids</taxon>
        <taxon>Malpighiales</taxon>
        <taxon>Salicaceae</taxon>
        <taxon>Saliceae</taxon>
        <taxon>Salix</taxon>
    </lineage>
</organism>
<protein>
    <submittedName>
        <fullName evidence="5">TRANSCRIPTION FACTOR MYC1</fullName>
    </submittedName>
</protein>
<dbReference type="PANTHER" id="PTHR46266:SF1">
    <property type="entry name" value="TRANSCRIPTION FACTOR MYC1"/>
    <property type="match status" value="1"/>
</dbReference>
<dbReference type="OrthoDB" id="10411771at2759"/>
<dbReference type="Gene3D" id="4.10.280.10">
    <property type="entry name" value="Helix-loop-helix DNA-binding domain"/>
    <property type="match status" value="1"/>
</dbReference>
<dbReference type="AlphaFoldDB" id="A0A9Q0P141"/>
<keyword evidence="6" id="KW-1185">Reference proteome</keyword>